<reference evidence="1 2" key="1">
    <citation type="submission" date="2021-06" db="EMBL/GenBank/DDBJ databases">
        <authorList>
            <person name="Kallberg Y."/>
            <person name="Tangrot J."/>
            <person name="Rosling A."/>
        </authorList>
    </citation>
    <scope>NUCLEOTIDE SEQUENCE [LARGE SCALE GENOMIC DNA]</scope>
    <source>
        <strain evidence="1 2">120-4 pot B 10/14</strain>
    </source>
</reference>
<dbReference type="Proteomes" id="UP000789901">
    <property type="component" value="Unassembled WGS sequence"/>
</dbReference>
<gene>
    <name evidence="1" type="ORF">GMARGA_LOCUS15347</name>
</gene>
<comment type="caution">
    <text evidence="1">The sequence shown here is derived from an EMBL/GenBank/DDBJ whole genome shotgun (WGS) entry which is preliminary data.</text>
</comment>
<dbReference type="EMBL" id="CAJVQB010010528">
    <property type="protein sequence ID" value="CAG8740712.1"/>
    <property type="molecule type" value="Genomic_DNA"/>
</dbReference>
<keyword evidence="2" id="KW-1185">Reference proteome</keyword>
<sequence>MFVHGKFVTIRGEICLVIIRDTKILSNEANRGIIIELVSNDASN</sequence>
<proteinExistence type="predicted"/>
<accession>A0ABN7V9I4</accession>
<evidence type="ECO:0000313" key="2">
    <source>
        <dbReference type="Proteomes" id="UP000789901"/>
    </source>
</evidence>
<protein>
    <submittedName>
        <fullName evidence="1">38261_t:CDS:1</fullName>
    </submittedName>
</protein>
<feature type="non-terminal residue" evidence="1">
    <location>
        <position position="44"/>
    </location>
</feature>
<organism evidence="1 2">
    <name type="scientific">Gigaspora margarita</name>
    <dbReference type="NCBI Taxonomy" id="4874"/>
    <lineage>
        <taxon>Eukaryota</taxon>
        <taxon>Fungi</taxon>
        <taxon>Fungi incertae sedis</taxon>
        <taxon>Mucoromycota</taxon>
        <taxon>Glomeromycotina</taxon>
        <taxon>Glomeromycetes</taxon>
        <taxon>Diversisporales</taxon>
        <taxon>Gigasporaceae</taxon>
        <taxon>Gigaspora</taxon>
    </lineage>
</organism>
<evidence type="ECO:0000313" key="1">
    <source>
        <dbReference type="EMBL" id="CAG8740712.1"/>
    </source>
</evidence>
<name>A0ABN7V9I4_GIGMA</name>